<dbReference type="EMBL" id="JALJXV010000001">
    <property type="protein sequence ID" value="MCP1673505.1"/>
    <property type="molecule type" value="Genomic_DNA"/>
</dbReference>
<keyword evidence="1" id="KW-0805">Transcription regulation</keyword>
<dbReference type="Gene3D" id="1.10.10.60">
    <property type="entry name" value="Homeodomain-like"/>
    <property type="match status" value="1"/>
</dbReference>
<evidence type="ECO:0000256" key="3">
    <source>
        <dbReference type="ARBA" id="ARBA00023163"/>
    </source>
</evidence>
<organism evidence="5 6">
    <name type="scientific">Natronocella acetinitrilica</name>
    <dbReference type="NCBI Taxonomy" id="414046"/>
    <lineage>
        <taxon>Bacteria</taxon>
        <taxon>Pseudomonadati</taxon>
        <taxon>Pseudomonadota</taxon>
        <taxon>Gammaproteobacteria</taxon>
        <taxon>Chromatiales</taxon>
        <taxon>Ectothiorhodospiraceae</taxon>
        <taxon>Natronocella</taxon>
    </lineage>
</organism>
<evidence type="ECO:0000313" key="5">
    <source>
        <dbReference type="EMBL" id="MCP1673505.1"/>
    </source>
</evidence>
<dbReference type="InterPro" id="IPR009057">
    <property type="entry name" value="Homeodomain-like_sf"/>
</dbReference>
<dbReference type="SUPFAM" id="SSF46689">
    <property type="entry name" value="Homeodomain-like"/>
    <property type="match status" value="2"/>
</dbReference>
<keyword evidence="6" id="KW-1185">Reference proteome</keyword>
<dbReference type="AlphaFoldDB" id="A0AAE3KA03"/>
<name>A0AAE3KA03_9GAMM</name>
<dbReference type="GO" id="GO:0003700">
    <property type="term" value="F:DNA-binding transcription factor activity"/>
    <property type="evidence" value="ECO:0007669"/>
    <property type="project" value="InterPro"/>
</dbReference>
<dbReference type="Pfam" id="PF12833">
    <property type="entry name" value="HTH_18"/>
    <property type="match status" value="1"/>
</dbReference>
<evidence type="ECO:0000313" key="6">
    <source>
        <dbReference type="Proteomes" id="UP001205843"/>
    </source>
</evidence>
<proteinExistence type="predicted"/>
<protein>
    <submittedName>
        <fullName evidence="5">AraC-like DNA-binding protein</fullName>
    </submittedName>
</protein>
<dbReference type="PANTHER" id="PTHR46796:SF10">
    <property type="entry name" value="TRANSCRIPTIONAL ACTIVATOR FEAR"/>
    <property type="match status" value="1"/>
</dbReference>
<dbReference type="SMART" id="SM00342">
    <property type="entry name" value="HTH_ARAC"/>
    <property type="match status" value="1"/>
</dbReference>
<gene>
    <name evidence="5" type="ORF">J2T57_000597</name>
</gene>
<dbReference type="PROSITE" id="PS01124">
    <property type="entry name" value="HTH_ARAC_FAMILY_2"/>
    <property type="match status" value="1"/>
</dbReference>
<dbReference type="InterPro" id="IPR050204">
    <property type="entry name" value="AraC_XylS_family_regulators"/>
</dbReference>
<dbReference type="GO" id="GO:0043565">
    <property type="term" value="F:sequence-specific DNA binding"/>
    <property type="evidence" value="ECO:0007669"/>
    <property type="project" value="InterPro"/>
</dbReference>
<evidence type="ECO:0000259" key="4">
    <source>
        <dbReference type="PROSITE" id="PS01124"/>
    </source>
</evidence>
<sequence length="262" mass="29840">MSLFDARVDSLSRSHVSHEHDYHQLVMCTLGETDLAVESLTRQVTPEYGCILPCSHHHEYEGDGCNRTLILDMPVSTPGRTAYVNELNRLFDKPRFFRVDPVLRELTDVLITQLQQSPGLHNEVAAVLLRAVCARVVEQRREVPAPRPVRPHPRVDLRLVNAFIDAHMDRMLSVADLAAACAISVSHLHAIFRERLELTPQAYIQQRRMEQAHRLIRDTDCPLGMVARQVGFADQASFSRACRRYLGAPPSRLRRAKTRRPD</sequence>
<dbReference type="InterPro" id="IPR018060">
    <property type="entry name" value="HTH_AraC"/>
</dbReference>
<evidence type="ECO:0000256" key="2">
    <source>
        <dbReference type="ARBA" id="ARBA00023125"/>
    </source>
</evidence>
<keyword evidence="3" id="KW-0804">Transcription</keyword>
<dbReference type="Proteomes" id="UP001205843">
    <property type="component" value="Unassembled WGS sequence"/>
</dbReference>
<reference evidence="5" key="1">
    <citation type="submission" date="2022-03" db="EMBL/GenBank/DDBJ databases">
        <title>Genomic Encyclopedia of Type Strains, Phase III (KMG-III): the genomes of soil and plant-associated and newly described type strains.</title>
        <authorList>
            <person name="Whitman W."/>
        </authorList>
    </citation>
    <scope>NUCLEOTIDE SEQUENCE</scope>
    <source>
        <strain evidence="5">ANL 6-2</strain>
    </source>
</reference>
<feature type="domain" description="HTH araC/xylS-type" evidence="4">
    <location>
        <begin position="158"/>
        <end position="256"/>
    </location>
</feature>
<comment type="caution">
    <text evidence="5">The sequence shown here is derived from an EMBL/GenBank/DDBJ whole genome shotgun (WGS) entry which is preliminary data.</text>
</comment>
<dbReference type="PANTHER" id="PTHR46796">
    <property type="entry name" value="HTH-TYPE TRANSCRIPTIONAL ACTIVATOR RHAS-RELATED"/>
    <property type="match status" value="1"/>
</dbReference>
<accession>A0AAE3KA03</accession>
<evidence type="ECO:0000256" key="1">
    <source>
        <dbReference type="ARBA" id="ARBA00023015"/>
    </source>
</evidence>
<dbReference type="RefSeq" id="WP_253473959.1">
    <property type="nucleotide sequence ID" value="NZ_JALJXV010000001.1"/>
</dbReference>
<keyword evidence="2 5" id="KW-0238">DNA-binding</keyword>